<evidence type="ECO:0000313" key="3">
    <source>
        <dbReference type="EMBL" id="OXM50040.1"/>
    </source>
</evidence>
<accession>A0A229RTQ7</accession>
<sequence length="182" mass="18962">MRAALLIVDMQEMLVPLVWRGEELAARIAALARKAREQGVPVIALRQVGAPGTDFDPAAPGTRLSPLLGLEPVDVVVDKTATDSFHRTGLAGLLVDRGVDTVVLTGLATDYCVDATARSAQSHGLDVVLVADGHAPSSDGDPTVGLTAEQVIARHNLILATAIHPGGRLRVVPSAEVEFTGP</sequence>
<dbReference type="GO" id="GO:0016787">
    <property type="term" value="F:hydrolase activity"/>
    <property type="evidence" value="ECO:0007669"/>
    <property type="project" value="UniProtKB-KW"/>
</dbReference>
<organism evidence="3 4">
    <name type="scientific">Amycolatopsis thailandensis</name>
    <dbReference type="NCBI Taxonomy" id="589330"/>
    <lineage>
        <taxon>Bacteria</taxon>
        <taxon>Bacillati</taxon>
        <taxon>Actinomycetota</taxon>
        <taxon>Actinomycetes</taxon>
        <taxon>Pseudonocardiales</taxon>
        <taxon>Pseudonocardiaceae</taxon>
        <taxon>Amycolatopsis</taxon>
    </lineage>
</organism>
<reference evidence="3 4" key="1">
    <citation type="submission" date="2017-07" db="EMBL/GenBank/DDBJ databases">
        <title>Amycolatopsis thailandensis Genome sequencing and assembly.</title>
        <authorList>
            <person name="Kaur N."/>
            <person name="Mayilraj S."/>
        </authorList>
    </citation>
    <scope>NUCLEOTIDE SEQUENCE [LARGE SCALE GENOMIC DNA]</scope>
    <source>
        <strain evidence="3 4">JCM 16380</strain>
    </source>
</reference>
<keyword evidence="4" id="KW-1185">Reference proteome</keyword>
<dbReference type="CDD" id="cd00431">
    <property type="entry name" value="cysteine_hydrolases"/>
    <property type="match status" value="1"/>
</dbReference>
<comment type="caution">
    <text evidence="3">The sequence shown here is derived from an EMBL/GenBank/DDBJ whole genome shotgun (WGS) entry which is preliminary data.</text>
</comment>
<evidence type="ECO:0000313" key="4">
    <source>
        <dbReference type="Proteomes" id="UP000215223"/>
    </source>
</evidence>
<evidence type="ECO:0000259" key="2">
    <source>
        <dbReference type="Pfam" id="PF00857"/>
    </source>
</evidence>
<dbReference type="PANTHER" id="PTHR43540:SF6">
    <property type="entry name" value="ISOCHORISMATASE-LIKE DOMAIN-CONTAINING PROTEIN"/>
    <property type="match status" value="1"/>
</dbReference>
<dbReference type="EMBL" id="NMQT01000104">
    <property type="protein sequence ID" value="OXM50040.1"/>
    <property type="molecule type" value="Genomic_DNA"/>
</dbReference>
<name>A0A229RTQ7_9PSEU</name>
<evidence type="ECO:0000256" key="1">
    <source>
        <dbReference type="ARBA" id="ARBA00022801"/>
    </source>
</evidence>
<gene>
    <name evidence="3" type="ORF">CFP71_29345</name>
</gene>
<feature type="domain" description="Isochorismatase-like" evidence="2">
    <location>
        <begin position="3"/>
        <end position="139"/>
    </location>
</feature>
<dbReference type="Gene3D" id="3.40.50.850">
    <property type="entry name" value="Isochorismatase-like"/>
    <property type="match status" value="1"/>
</dbReference>
<dbReference type="SUPFAM" id="SSF52499">
    <property type="entry name" value="Isochorismatase-like hydrolases"/>
    <property type="match status" value="1"/>
</dbReference>
<dbReference type="Pfam" id="PF00857">
    <property type="entry name" value="Isochorismatase"/>
    <property type="match status" value="1"/>
</dbReference>
<dbReference type="InterPro" id="IPR050272">
    <property type="entry name" value="Isochorismatase-like_hydrls"/>
</dbReference>
<dbReference type="Proteomes" id="UP000215223">
    <property type="component" value="Unassembled WGS sequence"/>
</dbReference>
<dbReference type="RefSeq" id="WP_093937198.1">
    <property type="nucleotide sequence ID" value="NZ_NMQT01000104.1"/>
</dbReference>
<dbReference type="OrthoDB" id="3429567at2"/>
<dbReference type="InterPro" id="IPR036380">
    <property type="entry name" value="Isochorismatase-like_sf"/>
</dbReference>
<dbReference type="AlphaFoldDB" id="A0A229RTQ7"/>
<dbReference type="InterPro" id="IPR000868">
    <property type="entry name" value="Isochorismatase-like_dom"/>
</dbReference>
<keyword evidence="1 3" id="KW-0378">Hydrolase</keyword>
<proteinExistence type="predicted"/>
<dbReference type="PANTHER" id="PTHR43540">
    <property type="entry name" value="PEROXYUREIDOACRYLATE/UREIDOACRYLATE AMIDOHYDROLASE-RELATED"/>
    <property type="match status" value="1"/>
</dbReference>
<protein>
    <submittedName>
        <fullName evidence="3">Isochorismatase hydrolase</fullName>
    </submittedName>
</protein>